<evidence type="ECO:0000256" key="14">
    <source>
        <dbReference type="ARBA" id="ARBA00023316"/>
    </source>
</evidence>
<dbReference type="GO" id="GO:0006048">
    <property type="term" value="P:UDP-N-acetylglucosamine biosynthetic process"/>
    <property type="evidence" value="ECO:0007669"/>
    <property type="project" value="UniProtKB-UniPathway"/>
</dbReference>
<dbReference type="eggNOG" id="COG1207">
    <property type="taxonomic scope" value="Bacteria"/>
</dbReference>
<dbReference type="GO" id="GO:0003977">
    <property type="term" value="F:UDP-N-acetylglucosamine diphosphorylase activity"/>
    <property type="evidence" value="ECO:0007669"/>
    <property type="project" value="UniProtKB-UniRule"/>
</dbReference>
<feature type="binding site" evidence="18">
    <location>
        <position position="171"/>
    </location>
    <ligand>
        <name>UDP-N-acetyl-alpha-D-glucosamine</name>
        <dbReference type="ChEBI" id="CHEBI:57705"/>
    </ligand>
</feature>
<feature type="binding site" evidence="18">
    <location>
        <position position="334"/>
    </location>
    <ligand>
        <name>UDP-N-acetyl-alpha-D-glucosamine</name>
        <dbReference type="ChEBI" id="CHEBI:57705"/>
    </ligand>
</feature>
<keyword evidence="9 18" id="KW-0460">Magnesium</keyword>
<feature type="binding site" evidence="18">
    <location>
        <position position="441"/>
    </location>
    <ligand>
        <name>acetyl-CoA</name>
        <dbReference type="ChEBI" id="CHEBI:57288"/>
    </ligand>
</feature>
<keyword evidence="8 18" id="KW-0677">Repeat</keyword>
<dbReference type="InterPro" id="IPR005882">
    <property type="entry name" value="Bifunctional_GlmU"/>
</dbReference>
<dbReference type="GO" id="GO:0009252">
    <property type="term" value="P:peptidoglycan biosynthetic process"/>
    <property type="evidence" value="ECO:0007669"/>
    <property type="project" value="UniProtKB-UniRule"/>
</dbReference>
<feature type="binding site" evidence="18">
    <location>
        <position position="367"/>
    </location>
    <ligand>
        <name>UDP-N-acetyl-alpha-D-glucosamine</name>
        <dbReference type="ChEBI" id="CHEBI:57705"/>
    </ligand>
</feature>
<dbReference type="UniPathway" id="UPA00113">
    <property type="reaction ID" value="UER00532"/>
</dbReference>
<evidence type="ECO:0000256" key="8">
    <source>
        <dbReference type="ARBA" id="ARBA00022737"/>
    </source>
</evidence>
<feature type="binding site" evidence="18">
    <location>
        <position position="153"/>
    </location>
    <ligand>
        <name>UDP-N-acetyl-alpha-D-glucosamine</name>
        <dbReference type="ChEBI" id="CHEBI:57705"/>
    </ligand>
</feature>
<dbReference type="EC" id="2.3.1.157" evidence="18"/>
<keyword evidence="7 18" id="KW-0479">Metal-binding</keyword>
<evidence type="ECO:0000256" key="5">
    <source>
        <dbReference type="ARBA" id="ARBA00022679"/>
    </source>
</evidence>
<dbReference type="InterPro" id="IPR025877">
    <property type="entry name" value="MobA-like_NTP_Trfase"/>
</dbReference>
<evidence type="ECO:0000256" key="16">
    <source>
        <dbReference type="ARBA" id="ARBA00048493"/>
    </source>
</evidence>
<evidence type="ECO:0000256" key="13">
    <source>
        <dbReference type="ARBA" id="ARBA00023315"/>
    </source>
</evidence>
<dbReference type="HOGENOM" id="CLU_029499_15_2_11"/>
<keyword evidence="11 18" id="KW-0573">Peptidoglycan synthesis</keyword>
<comment type="function">
    <text evidence="17 18">Catalyzes the last two sequential reactions in the de novo biosynthetic pathway for UDP-N-acetylglucosamine (UDP-GlcNAc). The C-terminal domain catalyzes the transfer of acetyl group from acetyl coenzyme A to glucosamine-1-phosphate (GlcN-1-P) to produce N-acetylglucosamine-1-phosphate (GlcNAc-1-P), which is converted into UDP-GlcNAc by the transfer of uridine 5-monophosphate (from uridine 5-triphosphate), a reaction catalyzed by the N-terminal domain.</text>
</comment>
<dbReference type="PANTHER" id="PTHR43584:SF3">
    <property type="entry name" value="BIFUNCTIONAL PROTEIN GLMU"/>
    <property type="match status" value="1"/>
</dbReference>
<evidence type="ECO:0000313" key="21">
    <source>
        <dbReference type="Proteomes" id="UP000008229"/>
    </source>
</evidence>
<comment type="cofactor">
    <cofactor evidence="18">
        <name>Mg(2+)</name>
        <dbReference type="ChEBI" id="CHEBI:18420"/>
    </cofactor>
    <text evidence="18">Binds 1 Mg(2+) ion per subunit.</text>
</comment>
<feature type="binding site" evidence="18">
    <location>
        <position position="101"/>
    </location>
    <ligand>
        <name>Mg(2+)</name>
        <dbReference type="ChEBI" id="CHEBI:18420"/>
    </ligand>
</feature>
<evidence type="ECO:0000256" key="6">
    <source>
        <dbReference type="ARBA" id="ARBA00022695"/>
    </source>
</evidence>
<comment type="catalytic activity">
    <reaction evidence="15 18">
        <text>alpha-D-glucosamine 1-phosphate + acetyl-CoA = N-acetyl-alpha-D-glucosamine 1-phosphate + CoA + H(+)</text>
        <dbReference type="Rhea" id="RHEA:13725"/>
        <dbReference type="ChEBI" id="CHEBI:15378"/>
        <dbReference type="ChEBI" id="CHEBI:57287"/>
        <dbReference type="ChEBI" id="CHEBI:57288"/>
        <dbReference type="ChEBI" id="CHEBI:57776"/>
        <dbReference type="ChEBI" id="CHEBI:58516"/>
        <dbReference type="EC" id="2.3.1.157"/>
    </reaction>
</comment>
<proteinExistence type="inferred from homology"/>
<keyword evidence="12 18" id="KW-0511">Multifunctional enzyme</keyword>
<dbReference type="Proteomes" id="UP000008229">
    <property type="component" value="Chromosome"/>
</dbReference>
<dbReference type="GO" id="GO:0005737">
    <property type="term" value="C:cytoplasm"/>
    <property type="evidence" value="ECO:0007669"/>
    <property type="project" value="UniProtKB-SubCell"/>
</dbReference>
<dbReference type="GO" id="GO:0008360">
    <property type="term" value="P:regulation of cell shape"/>
    <property type="evidence" value="ECO:0007669"/>
    <property type="project" value="UniProtKB-KW"/>
</dbReference>
<evidence type="ECO:0000256" key="18">
    <source>
        <dbReference type="HAMAP-Rule" id="MF_01631"/>
    </source>
</evidence>
<keyword evidence="4 18" id="KW-0963">Cytoplasm</keyword>
<dbReference type="SUPFAM" id="SSF51161">
    <property type="entry name" value="Trimeric LpxA-like enzymes"/>
    <property type="match status" value="1"/>
</dbReference>
<keyword evidence="13 18" id="KW-0012">Acyltransferase</keyword>
<dbReference type="HAMAP" id="MF_01631">
    <property type="entry name" value="GlmU"/>
    <property type="match status" value="1"/>
</dbReference>
<evidence type="ECO:0000256" key="9">
    <source>
        <dbReference type="ARBA" id="ARBA00022842"/>
    </source>
</evidence>
<feature type="region of interest" description="Pyrophosphorylase" evidence="18">
    <location>
        <begin position="1"/>
        <end position="231"/>
    </location>
</feature>
<dbReference type="EC" id="2.7.7.23" evidence="18"/>
<dbReference type="GO" id="GO:0000902">
    <property type="term" value="P:cell morphogenesis"/>
    <property type="evidence" value="ECO:0007669"/>
    <property type="project" value="UniProtKB-UniRule"/>
</dbReference>
<feature type="binding site" evidence="18">
    <location>
        <begin position="387"/>
        <end position="388"/>
    </location>
    <ligand>
        <name>acetyl-CoA</name>
        <dbReference type="ChEBI" id="CHEBI:57288"/>
    </ligand>
</feature>
<dbReference type="RefSeq" id="WP_012936708.1">
    <property type="nucleotide sequence ID" value="NC_013739.1"/>
</dbReference>
<dbReference type="EMBL" id="CP001854">
    <property type="protein sequence ID" value="ADB53657.1"/>
    <property type="molecule type" value="Genomic_DNA"/>
</dbReference>
<dbReference type="CDD" id="cd02540">
    <property type="entry name" value="GT2_GlmU_N_bac"/>
    <property type="match status" value="1"/>
</dbReference>
<evidence type="ECO:0000256" key="10">
    <source>
        <dbReference type="ARBA" id="ARBA00022960"/>
    </source>
</evidence>
<dbReference type="GO" id="GO:0071555">
    <property type="term" value="P:cell wall organization"/>
    <property type="evidence" value="ECO:0007669"/>
    <property type="project" value="UniProtKB-KW"/>
</dbReference>
<keyword evidence="5 18" id="KW-0808">Transferase</keyword>
<evidence type="ECO:0000256" key="15">
    <source>
        <dbReference type="ARBA" id="ARBA00048247"/>
    </source>
</evidence>
<name>D3FEG5_CONWI</name>
<comment type="subcellular location">
    <subcellularLocation>
        <location evidence="1 18">Cytoplasm</location>
    </subcellularLocation>
</comment>
<protein>
    <recommendedName>
        <fullName evidence="18">Bifunctional protein GlmU</fullName>
    </recommendedName>
    <domain>
        <recommendedName>
            <fullName evidence="18">UDP-N-acetylglucosamine pyrophosphorylase</fullName>
            <ecNumber evidence="18">2.7.7.23</ecNumber>
        </recommendedName>
        <alternativeName>
            <fullName evidence="18">N-acetylglucosamine-1-phosphate uridyltransferase</fullName>
        </alternativeName>
    </domain>
    <domain>
        <recommendedName>
            <fullName evidence="18">Glucosamine-1-phosphate N-acetyltransferase</fullName>
            <ecNumber evidence="18">2.3.1.157</ecNumber>
        </recommendedName>
    </domain>
</protein>
<dbReference type="STRING" id="469383.Cwoe_5251"/>
<dbReference type="UniPathway" id="UPA00973"/>
<keyword evidence="21" id="KW-1185">Reference proteome</keyword>
<feature type="binding site" evidence="18">
    <location>
        <position position="424"/>
    </location>
    <ligand>
        <name>acetyl-CoA</name>
        <dbReference type="ChEBI" id="CHEBI:57288"/>
    </ligand>
</feature>
<keyword evidence="10 18" id="KW-0133">Cell shape</keyword>
<dbReference type="GO" id="GO:0000287">
    <property type="term" value="F:magnesium ion binding"/>
    <property type="evidence" value="ECO:0007669"/>
    <property type="project" value="UniProtKB-UniRule"/>
</dbReference>
<feature type="region of interest" description="N-acetyltransferase" evidence="18">
    <location>
        <begin position="253"/>
        <end position="465"/>
    </location>
</feature>
<feature type="active site" description="Proton acceptor" evidence="18">
    <location>
        <position position="364"/>
    </location>
</feature>
<comment type="subunit">
    <text evidence="18">Homotrimer.</text>
</comment>
<feature type="binding site" evidence="18">
    <location>
        <position position="381"/>
    </location>
    <ligand>
        <name>acetyl-CoA</name>
        <dbReference type="ChEBI" id="CHEBI:57288"/>
    </ligand>
</feature>
<comment type="pathway">
    <text evidence="18">Nucleotide-sugar biosynthesis; UDP-N-acetyl-alpha-D-glucosamine biosynthesis; UDP-N-acetyl-alpha-D-glucosamine from N-acetyl-alpha-D-glucosamine 1-phosphate: step 1/1.</text>
</comment>
<dbReference type="Gene3D" id="2.160.10.10">
    <property type="entry name" value="Hexapeptide repeat proteins"/>
    <property type="match status" value="1"/>
</dbReference>
<feature type="binding site" evidence="18">
    <location>
        <begin position="9"/>
        <end position="12"/>
    </location>
    <ligand>
        <name>UDP-N-acetyl-alpha-D-glucosamine</name>
        <dbReference type="ChEBI" id="CHEBI:57705"/>
    </ligand>
</feature>
<feature type="region of interest" description="Linker" evidence="18">
    <location>
        <begin position="232"/>
        <end position="252"/>
    </location>
</feature>
<keyword evidence="6 18" id="KW-0548">Nucleotidyltransferase</keyword>
<dbReference type="InterPro" id="IPR029044">
    <property type="entry name" value="Nucleotide-diphossugar_trans"/>
</dbReference>
<dbReference type="SUPFAM" id="SSF53448">
    <property type="entry name" value="Nucleotide-diphospho-sugar transferases"/>
    <property type="match status" value="1"/>
</dbReference>
<evidence type="ECO:0000256" key="17">
    <source>
        <dbReference type="ARBA" id="ARBA00049628"/>
    </source>
</evidence>
<dbReference type="Gene3D" id="3.90.550.10">
    <property type="entry name" value="Spore Coat Polysaccharide Biosynthesis Protein SpsA, Chain A"/>
    <property type="match status" value="1"/>
</dbReference>
<feature type="binding site" evidence="18">
    <location>
        <position position="23"/>
    </location>
    <ligand>
        <name>UDP-N-acetyl-alpha-D-glucosamine</name>
        <dbReference type="ChEBI" id="CHEBI:57705"/>
    </ligand>
</feature>
<dbReference type="PANTHER" id="PTHR43584">
    <property type="entry name" value="NUCLEOTIDYL TRANSFERASE"/>
    <property type="match status" value="1"/>
</dbReference>
<dbReference type="Pfam" id="PF12804">
    <property type="entry name" value="NTP_transf_3"/>
    <property type="match status" value="1"/>
</dbReference>
<comment type="similarity">
    <text evidence="3 18">In the N-terminal section; belongs to the N-acetylglucosamine-1-phosphate uridyltransferase family.</text>
</comment>
<feature type="binding site" evidence="18">
    <location>
        <position position="72"/>
    </location>
    <ligand>
        <name>UDP-N-acetyl-alpha-D-glucosamine</name>
        <dbReference type="ChEBI" id="CHEBI:57705"/>
    </ligand>
</feature>
<dbReference type="Pfam" id="PF00132">
    <property type="entry name" value="Hexapep"/>
    <property type="match status" value="1"/>
</dbReference>
<evidence type="ECO:0000256" key="12">
    <source>
        <dbReference type="ARBA" id="ARBA00023268"/>
    </source>
</evidence>
<gene>
    <name evidence="18" type="primary">glmU</name>
    <name evidence="20" type="ordered locus">Cwoe_5251</name>
</gene>
<evidence type="ECO:0000256" key="7">
    <source>
        <dbReference type="ARBA" id="ARBA00022723"/>
    </source>
</evidence>
<reference evidence="21" key="2">
    <citation type="submission" date="2010-01" db="EMBL/GenBank/DDBJ databases">
        <title>The complete genome of Conexibacter woesei DSM 14684.</title>
        <authorList>
            <consortium name="US DOE Joint Genome Institute (JGI-PGF)"/>
            <person name="Lucas S."/>
            <person name="Copeland A."/>
            <person name="Lapidus A."/>
            <person name="Glavina del Rio T."/>
            <person name="Dalin E."/>
            <person name="Tice H."/>
            <person name="Bruce D."/>
            <person name="Goodwin L."/>
            <person name="Pitluck S."/>
            <person name="Kyrpides N."/>
            <person name="Mavromatis K."/>
            <person name="Ivanova N."/>
            <person name="Mikhailova N."/>
            <person name="Chertkov O."/>
            <person name="Brettin T."/>
            <person name="Detter J.C."/>
            <person name="Han C."/>
            <person name="Larimer F."/>
            <person name="Land M."/>
            <person name="Hauser L."/>
            <person name="Markowitz V."/>
            <person name="Cheng J.-F."/>
            <person name="Hugenholtz P."/>
            <person name="Woyke T."/>
            <person name="Wu D."/>
            <person name="Pukall R."/>
            <person name="Steenblock K."/>
            <person name="Schneider S."/>
            <person name="Klenk H.-P."/>
            <person name="Eisen J.A."/>
        </authorList>
    </citation>
    <scope>NUCLEOTIDE SEQUENCE [LARGE SCALE GENOMIC DNA]</scope>
    <source>
        <strain evidence="21">DSM 14684 / CIP 108061 / JCM 11494 / NBRC 100937 / ID131577</strain>
    </source>
</reference>
<dbReference type="InterPro" id="IPR038009">
    <property type="entry name" value="GlmU_C_LbH"/>
</dbReference>
<feature type="binding site" evidence="18">
    <location>
        <position position="352"/>
    </location>
    <ligand>
        <name>UDP-N-acetyl-alpha-D-glucosamine</name>
        <dbReference type="ChEBI" id="CHEBI:57705"/>
    </ligand>
</feature>
<feature type="binding site" evidence="18">
    <location>
        <position position="229"/>
    </location>
    <ligand>
        <name>UDP-N-acetyl-alpha-D-glucosamine</name>
        <dbReference type="ChEBI" id="CHEBI:57705"/>
    </ligand>
</feature>
<comment type="pathway">
    <text evidence="18">Bacterial outer membrane biogenesis; LPS lipid A biosynthesis.</text>
</comment>
<evidence type="ECO:0000256" key="4">
    <source>
        <dbReference type="ARBA" id="ARBA00022490"/>
    </source>
</evidence>
<comment type="similarity">
    <text evidence="2 18">In the C-terminal section; belongs to the transferase hexapeptide repeat family.</text>
</comment>
<evidence type="ECO:0000256" key="11">
    <source>
        <dbReference type="ARBA" id="ARBA00022984"/>
    </source>
</evidence>
<evidence type="ECO:0000313" key="20">
    <source>
        <dbReference type="EMBL" id="ADB53657.1"/>
    </source>
</evidence>
<feature type="binding site" evidence="18">
    <location>
        <position position="138"/>
    </location>
    <ligand>
        <name>UDP-N-acetyl-alpha-D-glucosamine</name>
        <dbReference type="ChEBI" id="CHEBI:57705"/>
    </ligand>
</feature>
<feature type="binding site" evidence="18">
    <location>
        <begin position="77"/>
        <end position="78"/>
    </location>
    <ligand>
        <name>UDP-N-acetyl-alpha-D-glucosamine</name>
        <dbReference type="ChEBI" id="CHEBI:57705"/>
    </ligand>
</feature>
<dbReference type="InterPro" id="IPR011004">
    <property type="entry name" value="Trimer_LpxA-like_sf"/>
</dbReference>
<comment type="caution">
    <text evidence="18">Lacks conserved residue(s) required for the propagation of feature annotation.</text>
</comment>
<reference evidence="20 21" key="1">
    <citation type="journal article" date="2010" name="Stand. Genomic Sci.">
        <title>Complete genome sequence of Conexibacter woesei type strain (ID131577).</title>
        <authorList>
            <person name="Pukall R."/>
            <person name="Lapidus A."/>
            <person name="Glavina Del Rio T."/>
            <person name="Copeland A."/>
            <person name="Tice H."/>
            <person name="Cheng J.-F."/>
            <person name="Lucas S."/>
            <person name="Chen F."/>
            <person name="Nolan M."/>
            <person name="Bruce D."/>
            <person name="Goodwin L."/>
            <person name="Pitluck S."/>
            <person name="Mavromatis K."/>
            <person name="Ivanova N."/>
            <person name="Ovchinnikova G."/>
            <person name="Pati A."/>
            <person name="Chen A."/>
            <person name="Palaniappan K."/>
            <person name="Land M."/>
            <person name="Hauser L."/>
            <person name="Chang Y.-J."/>
            <person name="Jeffries C.D."/>
            <person name="Chain P."/>
            <person name="Meincke L."/>
            <person name="Sims D."/>
            <person name="Brettin T."/>
            <person name="Detter J.C."/>
            <person name="Rohde M."/>
            <person name="Goeker M."/>
            <person name="Bristow J."/>
            <person name="Eisen J.A."/>
            <person name="Markowitz V."/>
            <person name="Kyrpides N.C."/>
            <person name="Klenk H.-P."/>
            <person name="Hugenholtz P."/>
        </authorList>
    </citation>
    <scope>NUCLEOTIDE SEQUENCE [LARGE SCALE GENOMIC DNA]</scope>
    <source>
        <strain evidence="21">DSM 14684 / CIP 108061 / JCM 11494 / NBRC 100937 / ID131577</strain>
    </source>
</reference>
<dbReference type="InterPro" id="IPR050065">
    <property type="entry name" value="GlmU-like"/>
</dbReference>
<feature type="domain" description="MobA-like NTP transferase" evidence="19">
    <location>
        <begin position="6"/>
        <end position="127"/>
    </location>
</feature>
<evidence type="ECO:0000256" key="2">
    <source>
        <dbReference type="ARBA" id="ARBA00007707"/>
    </source>
</evidence>
<dbReference type="InterPro" id="IPR001451">
    <property type="entry name" value="Hexapep"/>
</dbReference>
<dbReference type="NCBIfam" id="TIGR01173">
    <property type="entry name" value="glmU"/>
    <property type="match status" value="1"/>
</dbReference>
<dbReference type="GO" id="GO:0019134">
    <property type="term" value="F:glucosamine-1-phosphate N-acetyltransferase activity"/>
    <property type="evidence" value="ECO:0007669"/>
    <property type="project" value="UniProtKB-UniRule"/>
</dbReference>
<dbReference type="AlphaFoldDB" id="D3FEG5"/>
<comment type="pathway">
    <text evidence="18">Nucleotide-sugar biosynthesis; UDP-N-acetyl-alpha-D-glucosamine biosynthesis; N-acetyl-alpha-D-glucosamine 1-phosphate from alpha-D-glucosamine 6-phosphate (route II): step 2/2.</text>
</comment>
<evidence type="ECO:0000256" key="3">
    <source>
        <dbReference type="ARBA" id="ARBA00007947"/>
    </source>
</evidence>
<organism evidence="20 21">
    <name type="scientific">Conexibacter woesei (strain DSM 14684 / CCUG 47730 / CIP 108061 / JCM 11494 / NBRC 100937 / ID131577)</name>
    <dbReference type="NCBI Taxonomy" id="469383"/>
    <lineage>
        <taxon>Bacteria</taxon>
        <taxon>Bacillati</taxon>
        <taxon>Actinomycetota</taxon>
        <taxon>Thermoleophilia</taxon>
        <taxon>Solirubrobacterales</taxon>
        <taxon>Conexibacteraceae</taxon>
        <taxon>Conexibacter</taxon>
    </lineage>
</organism>
<dbReference type="CDD" id="cd03353">
    <property type="entry name" value="LbH_GlmU_C"/>
    <property type="match status" value="1"/>
</dbReference>
<feature type="binding site" evidence="18">
    <location>
        <position position="378"/>
    </location>
    <ligand>
        <name>UDP-N-acetyl-alpha-D-glucosamine</name>
        <dbReference type="ChEBI" id="CHEBI:57705"/>
    </ligand>
</feature>
<keyword evidence="14 18" id="KW-0961">Cell wall biogenesis/degradation</keyword>
<comment type="catalytic activity">
    <reaction evidence="16 18">
        <text>N-acetyl-alpha-D-glucosamine 1-phosphate + UTP + H(+) = UDP-N-acetyl-alpha-D-glucosamine + diphosphate</text>
        <dbReference type="Rhea" id="RHEA:13509"/>
        <dbReference type="ChEBI" id="CHEBI:15378"/>
        <dbReference type="ChEBI" id="CHEBI:33019"/>
        <dbReference type="ChEBI" id="CHEBI:46398"/>
        <dbReference type="ChEBI" id="CHEBI:57705"/>
        <dbReference type="ChEBI" id="CHEBI:57776"/>
        <dbReference type="EC" id="2.7.7.23"/>
    </reaction>
</comment>
<dbReference type="KEGG" id="cwo:Cwoe_5251"/>
<sequence length="465" mass="47807">MTAPVVVILAAGQGTRMRSATPKLLHPLCGRPLLAWTVDAARGAGAAKVVVVGGPDRALAPGLPEDVVLAVQQEARGTADAVLAAAGQIDRDAPVIVLNGDVPLMTGESLHQFAAAHAANGAAATMLTMVLPDPSGYGRVVRAADGAVERVVETKKPGDATPAELEIKEVNSGVYAFAGGDLLDALGEVGSDNAQGELYLPDVLPILRAKGRSVRAHLVDDAGLTLGVNDRGDLAKVHAEAQRRIQARHMAAGVTIVDPGSTVIDVGVEIGPDTVIAPFCSLHGSTRIGSGSTIGPQTTLIDATLGDGVAVPHSYLTSCTLEDGASVGPFAYLRPGAVLREGAKVGTFVEVKNSDIGAGTKVPHLSYIGDADIGEGSNIGAATITANYDGRRKHRTTIGARVKSGVDVSFVAPVSVGDDAWTAAGSVITEDVPEGALGVARARQRNIEGYSERKKENEDQWPPQQ</sequence>
<dbReference type="GO" id="GO:0009245">
    <property type="term" value="P:lipid A biosynthetic process"/>
    <property type="evidence" value="ECO:0007669"/>
    <property type="project" value="UniProtKB-UniRule"/>
</dbReference>
<evidence type="ECO:0000256" key="1">
    <source>
        <dbReference type="ARBA" id="ARBA00004496"/>
    </source>
</evidence>
<feature type="binding site" evidence="18">
    <location>
        <position position="229"/>
    </location>
    <ligand>
        <name>Mg(2+)</name>
        <dbReference type="ChEBI" id="CHEBI:18420"/>
    </ligand>
</feature>
<dbReference type="GO" id="GO:0016020">
    <property type="term" value="C:membrane"/>
    <property type="evidence" value="ECO:0007669"/>
    <property type="project" value="GOC"/>
</dbReference>
<accession>D3FEG5</accession>
<evidence type="ECO:0000259" key="19">
    <source>
        <dbReference type="Pfam" id="PF12804"/>
    </source>
</evidence>